<dbReference type="InterPro" id="IPR056453">
    <property type="entry name" value="HTH_DNAJC9"/>
</dbReference>
<dbReference type="PANTHER" id="PTHR44916">
    <property type="entry name" value="CHAPERONE DNAJ-DOMAIN SUPERFAMILY PROTEIN-RELATED"/>
    <property type="match status" value="1"/>
</dbReference>
<dbReference type="AlphaFoldDB" id="A0A835S6L1"/>
<sequence>MGKKKKEFKVSSNDAEGAPEEGPGADDGSLPKEKSLYEILGVERRASQQEIKKAYYKLALRLHPDKNPGDNEAKEKFQLLQKVISILGDEEKRDLYDQTGLVDDDMLVGNAADNLQEYFHSMYKKVTEADIEEFEASYRGSDLEKKDLKDLYRVQGLFCSMICSYPELDSHRFKDIIDDAITGGYSLTTFMYVYSGELKPTKAYKKWATRVSETQPPVDPLARRTKSKKQPETDLVALIANRRSERRDQFGSLISSLMAKHDPSANPEPSEEEFMAARQRLESKNQAKRKKR</sequence>
<dbReference type="GO" id="GO:0005783">
    <property type="term" value="C:endoplasmic reticulum"/>
    <property type="evidence" value="ECO:0007669"/>
    <property type="project" value="UniProtKB-ARBA"/>
</dbReference>
<feature type="domain" description="J" evidence="2">
    <location>
        <begin position="35"/>
        <end position="100"/>
    </location>
</feature>
<dbReference type="SUPFAM" id="SSF46565">
    <property type="entry name" value="Chaperone J-domain"/>
    <property type="match status" value="1"/>
</dbReference>
<dbReference type="InterPro" id="IPR001623">
    <property type="entry name" value="DnaJ_domain"/>
</dbReference>
<dbReference type="InterPro" id="IPR036869">
    <property type="entry name" value="J_dom_sf"/>
</dbReference>
<evidence type="ECO:0000313" key="4">
    <source>
        <dbReference type="Proteomes" id="UP000636800"/>
    </source>
</evidence>
<name>A0A835S6L1_VANPL</name>
<evidence type="ECO:0000313" key="3">
    <source>
        <dbReference type="EMBL" id="KAG0498318.1"/>
    </source>
</evidence>
<dbReference type="PROSITE" id="PS50076">
    <property type="entry name" value="DNAJ_2"/>
    <property type="match status" value="1"/>
</dbReference>
<evidence type="ECO:0000259" key="2">
    <source>
        <dbReference type="PROSITE" id="PS50076"/>
    </source>
</evidence>
<comment type="caution">
    <text evidence="3">The sequence shown here is derived from an EMBL/GenBank/DDBJ whole genome shotgun (WGS) entry which is preliminary data.</text>
</comment>
<dbReference type="EMBL" id="JADCNL010000001">
    <property type="protein sequence ID" value="KAG0498318.1"/>
    <property type="molecule type" value="Genomic_DNA"/>
</dbReference>
<dbReference type="PRINTS" id="PR00625">
    <property type="entry name" value="JDOMAIN"/>
</dbReference>
<gene>
    <name evidence="3" type="ORF">HPP92_003009</name>
</gene>
<dbReference type="Gene3D" id="1.10.287.110">
    <property type="entry name" value="DnaJ domain"/>
    <property type="match status" value="1"/>
</dbReference>
<dbReference type="Proteomes" id="UP000636800">
    <property type="component" value="Chromosome 1"/>
</dbReference>
<dbReference type="CDD" id="cd06257">
    <property type="entry name" value="DnaJ"/>
    <property type="match status" value="1"/>
</dbReference>
<keyword evidence="4" id="KW-1185">Reference proteome</keyword>
<proteinExistence type="predicted"/>
<evidence type="ECO:0000256" key="1">
    <source>
        <dbReference type="SAM" id="MobiDB-lite"/>
    </source>
</evidence>
<protein>
    <recommendedName>
        <fullName evidence="2">J domain-containing protein</fullName>
    </recommendedName>
</protein>
<dbReference type="PANTHER" id="PTHR44916:SF1">
    <property type="entry name" value="CHAPERONE DNAJ-DOMAIN SUPERFAMILY PROTEIN-RELATED"/>
    <property type="match status" value="1"/>
</dbReference>
<dbReference type="InterPro" id="IPR042977">
    <property type="entry name" value="AtJ6-like"/>
</dbReference>
<dbReference type="Pfam" id="PF23302">
    <property type="entry name" value="HTH_DNAJC9"/>
    <property type="match status" value="1"/>
</dbReference>
<accession>A0A835S6L1</accession>
<dbReference type="SMART" id="SM00271">
    <property type="entry name" value="DnaJ"/>
    <property type="match status" value="1"/>
</dbReference>
<organism evidence="3 4">
    <name type="scientific">Vanilla planifolia</name>
    <name type="common">Vanilla</name>
    <dbReference type="NCBI Taxonomy" id="51239"/>
    <lineage>
        <taxon>Eukaryota</taxon>
        <taxon>Viridiplantae</taxon>
        <taxon>Streptophyta</taxon>
        <taxon>Embryophyta</taxon>
        <taxon>Tracheophyta</taxon>
        <taxon>Spermatophyta</taxon>
        <taxon>Magnoliopsida</taxon>
        <taxon>Liliopsida</taxon>
        <taxon>Asparagales</taxon>
        <taxon>Orchidaceae</taxon>
        <taxon>Vanilloideae</taxon>
        <taxon>Vanilleae</taxon>
        <taxon>Vanilla</taxon>
    </lineage>
</organism>
<reference evidence="3 4" key="1">
    <citation type="journal article" date="2020" name="Nat. Food">
        <title>A phased Vanilla planifolia genome enables genetic improvement of flavour and production.</title>
        <authorList>
            <person name="Hasing T."/>
            <person name="Tang H."/>
            <person name="Brym M."/>
            <person name="Khazi F."/>
            <person name="Huang T."/>
            <person name="Chambers A.H."/>
        </authorList>
    </citation>
    <scope>NUCLEOTIDE SEQUENCE [LARGE SCALE GENOMIC DNA]</scope>
    <source>
        <tissue evidence="3">Leaf</tissue>
    </source>
</reference>
<dbReference type="Pfam" id="PF00226">
    <property type="entry name" value="DnaJ"/>
    <property type="match status" value="1"/>
</dbReference>
<feature type="region of interest" description="Disordered" evidence="1">
    <location>
        <begin position="259"/>
        <end position="292"/>
    </location>
</feature>
<feature type="region of interest" description="Disordered" evidence="1">
    <location>
        <begin position="1"/>
        <end position="32"/>
    </location>
</feature>